<dbReference type="CDD" id="cd18080">
    <property type="entry name" value="TrmD-like"/>
    <property type="match status" value="1"/>
</dbReference>
<evidence type="ECO:0000256" key="4">
    <source>
        <dbReference type="ARBA" id="ARBA00011738"/>
    </source>
</evidence>
<dbReference type="InterPro" id="IPR029026">
    <property type="entry name" value="tRNA_m1G_MTases_N"/>
</dbReference>
<evidence type="ECO:0000256" key="9">
    <source>
        <dbReference type="ARBA" id="ARBA00022679"/>
    </source>
</evidence>
<dbReference type="NCBIfam" id="NF000648">
    <property type="entry name" value="PRK00026.1"/>
    <property type="match status" value="1"/>
</dbReference>
<dbReference type="EC" id="2.1.1.228" evidence="5 15"/>
<comment type="similarity">
    <text evidence="3 15">Belongs to the RNA methyltransferase TrmD family.</text>
</comment>
<evidence type="ECO:0000256" key="12">
    <source>
        <dbReference type="ARBA" id="ARBA00029736"/>
    </source>
</evidence>
<evidence type="ECO:0000256" key="1">
    <source>
        <dbReference type="ARBA" id="ARBA00002634"/>
    </source>
</evidence>
<proteinExistence type="inferred from homology"/>
<keyword evidence="9 15" id="KW-0808">Transferase</keyword>
<dbReference type="AlphaFoldDB" id="A0A1F7GX25"/>
<evidence type="ECO:0000313" key="19">
    <source>
        <dbReference type="Proteomes" id="UP000177159"/>
    </source>
</evidence>
<accession>A0A1F7GX25</accession>
<dbReference type="GO" id="GO:0052906">
    <property type="term" value="F:tRNA (guanine(37)-N1)-methyltransferase activity"/>
    <property type="evidence" value="ECO:0007669"/>
    <property type="project" value="UniProtKB-UniRule"/>
</dbReference>
<dbReference type="EMBL" id="MFZM01000026">
    <property type="protein sequence ID" value="OGK23086.1"/>
    <property type="molecule type" value="Genomic_DNA"/>
</dbReference>
<evidence type="ECO:0000259" key="17">
    <source>
        <dbReference type="Pfam" id="PF01746"/>
    </source>
</evidence>
<evidence type="ECO:0000256" key="10">
    <source>
        <dbReference type="ARBA" id="ARBA00022691"/>
    </source>
</evidence>
<name>A0A1F7GX25_9BACT</name>
<comment type="caution">
    <text evidence="18">The sequence shown here is derived from an EMBL/GenBank/DDBJ whole genome shotgun (WGS) entry which is preliminary data.</text>
</comment>
<dbReference type="Gene3D" id="1.10.1270.20">
    <property type="entry name" value="tRNA(m1g37)methyltransferase, domain 2"/>
    <property type="match status" value="1"/>
</dbReference>
<feature type="binding site" evidence="15 16">
    <location>
        <position position="139"/>
    </location>
    <ligand>
        <name>S-adenosyl-L-methionine</name>
        <dbReference type="ChEBI" id="CHEBI:59789"/>
    </ligand>
</feature>
<evidence type="ECO:0000256" key="16">
    <source>
        <dbReference type="PIRSR" id="PIRSR000386-1"/>
    </source>
</evidence>
<organism evidence="18 19">
    <name type="scientific">Candidatus Roizmanbacteria bacterium RIFCSPHIGHO2_02_FULL_37_24</name>
    <dbReference type="NCBI Taxonomy" id="1802037"/>
    <lineage>
        <taxon>Bacteria</taxon>
        <taxon>Candidatus Roizmaniibacteriota</taxon>
    </lineage>
</organism>
<dbReference type="PANTHER" id="PTHR46417:SF1">
    <property type="entry name" value="TRNA (GUANINE-N(1)-)-METHYLTRANSFERASE"/>
    <property type="match status" value="1"/>
</dbReference>
<feature type="domain" description="tRNA methyltransferase TRMD/TRM10-type" evidence="17">
    <location>
        <begin position="1"/>
        <end position="277"/>
    </location>
</feature>
<evidence type="ECO:0000256" key="11">
    <source>
        <dbReference type="ARBA" id="ARBA00022694"/>
    </source>
</evidence>
<dbReference type="GO" id="GO:0005829">
    <property type="term" value="C:cytosol"/>
    <property type="evidence" value="ECO:0007669"/>
    <property type="project" value="TreeGrafter"/>
</dbReference>
<comment type="subcellular location">
    <subcellularLocation>
        <location evidence="2 15">Cytoplasm</location>
    </subcellularLocation>
</comment>
<keyword evidence="8 15" id="KW-0489">Methyltransferase</keyword>
<evidence type="ECO:0000256" key="7">
    <source>
        <dbReference type="ARBA" id="ARBA00022490"/>
    </source>
</evidence>
<dbReference type="Proteomes" id="UP000177159">
    <property type="component" value="Unassembled WGS sequence"/>
</dbReference>
<dbReference type="PANTHER" id="PTHR46417">
    <property type="entry name" value="TRNA (GUANINE-N(1)-)-METHYLTRANSFERASE"/>
    <property type="match status" value="1"/>
</dbReference>
<evidence type="ECO:0000256" key="13">
    <source>
        <dbReference type="ARBA" id="ARBA00033392"/>
    </source>
</evidence>
<evidence type="ECO:0000256" key="8">
    <source>
        <dbReference type="ARBA" id="ARBA00022603"/>
    </source>
</evidence>
<keyword evidence="10 15" id="KW-0949">S-adenosyl-L-methionine</keyword>
<evidence type="ECO:0000256" key="2">
    <source>
        <dbReference type="ARBA" id="ARBA00004496"/>
    </source>
</evidence>
<evidence type="ECO:0000256" key="14">
    <source>
        <dbReference type="ARBA" id="ARBA00047783"/>
    </source>
</evidence>
<sequence>MKFTILTLFPEMFEGFLSESIVKRAIRKDLVDIEIIDVRDFAVDKHGTVDDRPYGGGAGMVMMVEPIIEALKKVQMTSSNSQINYNPQVANNKKFSNFTAGRRSQISNYTILTSPRGTVYTQEKAQEYAKLDHVIIIAGHYEGVDERVLDHVDEEVSIGDYVLTGGELPAAVIVDSIVRLLPGVLKKTESTETESFFTVSVDELMSVLGEDKLLRDLKKGKVKVVKLLEYPQYTRPHKFGNKEVPDVLLSGNHKKIHEWQLKQAYKLTKKNRPDLLRKS</sequence>
<dbReference type="Pfam" id="PF01746">
    <property type="entry name" value="tRNA_m1G_MT"/>
    <property type="match status" value="1"/>
</dbReference>
<dbReference type="InterPro" id="IPR016009">
    <property type="entry name" value="tRNA_MeTrfase_TRMD/TRM10"/>
</dbReference>
<evidence type="ECO:0000256" key="15">
    <source>
        <dbReference type="HAMAP-Rule" id="MF_00605"/>
    </source>
</evidence>
<evidence type="ECO:0000256" key="6">
    <source>
        <dbReference type="ARBA" id="ARBA00014679"/>
    </source>
</evidence>
<comment type="function">
    <text evidence="1 15">Specifically methylates guanosine-37 in various tRNAs.</text>
</comment>
<dbReference type="Gene3D" id="3.40.1280.10">
    <property type="match status" value="1"/>
</dbReference>
<keyword evidence="11 15" id="KW-0819">tRNA processing</keyword>
<dbReference type="GO" id="GO:0002939">
    <property type="term" value="P:tRNA N1-guanine methylation"/>
    <property type="evidence" value="ECO:0007669"/>
    <property type="project" value="TreeGrafter"/>
</dbReference>
<dbReference type="SUPFAM" id="SSF75217">
    <property type="entry name" value="alpha/beta knot"/>
    <property type="match status" value="2"/>
</dbReference>
<comment type="subunit">
    <text evidence="4 15">Homodimer.</text>
</comment>
<dbReference type="InterPro" id="IPR029028">
    <property type="entry name" value="Alpha/beta_knot_MTases"/>
</dbReference>
<dbReference type="HAMAP" id="MF_00605">
    <property type="entry name" value="TrmD"/>
    <property type="match status" value="1"/>
</dbReference>
<dbReference type="InterPro" id="IPR002649">
    <property type="entry name" value="tRNA_m1G_MeTrfase_TrmD"/>
</dbReference>
<evidence type="ECO:0000256" key="5">
    <source>
        <dbReference type="ARBA" id="ARBA00012807"/>
    </source>
</evidence>
<comment type="catalytic activity">
    <reaction evidence="14 15">
        <text>guanosine(37) in tRNA + S-adenosyl-L-methionine = N(1)-methylguanosine(37) in tRNA + S-adenosyl-L-homocysteine + H(+)</text>
        <dbReference type="Rhea" id="RHEA:36899"/>
        <dbReference type="Rhea" id="RHEA-COMP:10145"/>
        <dbReference type="Rhea" id="RHEA-COMP:10147"/>
        <dbReference type="ChEBI" id="CHEBI:15378"/>
        <dbReference type="ChEBI" id="CHEBI:57856"/>
        <dbReference type="ChEBI" id="CHEBI:59789"/>
        <dbReference type="ChEBI" id="CHEBI:73542"/>
        <dbReference type="ChEBI" id="CHEBI:74269"/>
        <dbReference type="EC" id="2.1.1.228"/>
    </reaction>
</comment>
<keyword evidence="7 15" id="KW-0963">Cytoplasm</keyword>
<evidence type="ECO:0000256" key="3">
    <source>
        <dbReference type="ARBA" id="ARBA00007630"/>
    </source>
</evidence>
<dbReference type="PIRSF" id="PIRSF000386">
    <property type="entry name" value="tRNA_mtase"/>
    <property type="match status" value="1"/>
</dbReference>
<protein>
    <recommendedName>
        <fullName evidence="6 15">tRNA (guanine-N(1)-)-methyltransferase</fullName>
        <ecNumber evidence="5 15">2.1.1.228</ecNumber>
    </recommendedName>
    <alternativeName>
        <fullName evidence="12 15">M1G-methyltransferase</fullName>
    </alternativeName>
    <alternativeName>
        <fullName evidence="13 15">tRNA [GM37] methyltransferase</fullName>
    </alternativeName>
</protein>
<evidence type="ECO:0000313" key="18">
    <source>
        <dbReference type="EMBL" id="OGK23086.1"/>
    </source>
</evidence>
<feature type="binding site" evidence="15 16">
    <location>
        <begin position="158"/>
        <end position="163"/>
    </location>
    <ligand>
        <name>S-adenosyl-L-methionine</name>
        <dbReference type="ChEBI" id="CHEBI:59789"/>
    </ligand>
</feature>
<reference evidence="18 19" key="1">
    <citation type="journal article" date="2016" name="Nat. Commun.">
        <title>Thousands of microbial genomes shed light on interconnected biogeochemical processes in an aquifer system.</title>
        <authorList>
            <person name="Anantharaman K."/>
            <person name="Brown C.T."/>
            <person name="Hug L.A."/>
            <person name="Sharon I."/>
            <person name="Castelle C.J."/>
            <person name="Probst A.J."/>
            <person name="Thomas B.C."/>
            <person name="Singh A."/>
            <person name="Wilkins M.J."/>
            <person name="Karaoz U."/>
            <person name="Brodie E.L."/>
            <person name="Williams K.H."/>
            <person name="Hubbard S.S."/>
            <person name="Banfield J.F."/>
        </authorList>
    </citation>
    <scope>NUCLEOTIDE SEQUENCE [LARGE SCALE GENOMIC DNA]</scope>
</reference>
<dbReference type="InterPro" id="IPR023148">
    <property type="entry name" value="tRNA_m1G_MeTrfase_C_sf"/>
</dbReference>
<gene>
    <name evidence="15" type="primary">trmD</name>
    <name evidence="18" type="ORF">A3C24_04740</name>
</gene>